<dbReference type="Pfam" id="PF07980">
    <property type="entry name" value="SusD_RagB"/>
    <property type="match status" value="1"/>
</dbReference>
<evidence type="ECO:0000313" key="8">
    <source>
        <dbReference type="EMBL" id="SHG43895.1"/>
    </source>
</evidence>
<feature type="domain" description="RagB/SusD" evidence="6">
    <location>
        <begin position="319"/>
        <end position="460"/>
    </location>
</feature>
<dbReference type="SUPFAM" id="SSF48452">
    <property type="entry name" value="TPR-like"/>
    <property type="match status" value="1"/>
</dbReference>
<dbReference type="PROSITE" id="PS51257">
    <property type="entry name" value="PROKAR_LIPOPROTEIN"/>
    <property type="match status" value="1"/>
</dbReference>
<keyword evidence="3" id="KW-0732">Signal</keyword>
<dbReference type="InterPro" id="IPR011990">
    <property type="entry name" value="TPR-like_helical_dom_sf"/>
</dbReference>
<evidence type="ECO:0000256" key="4">
    <source>
        <dbReference type="ARBA" id="ARBA00023136"/>
    </source>
</evidence>
<evidence type="ECO:0000259" key="7">
    <source>
        <dbReference type="Pfam" id="PF14322"/>
    </source>
</evidence>
<evidence type="ECO:0000313" key="9">
    <source>
        <dbReference type="Proteomes" id="UP000184036"/>
    </source>
</evidence>
<keyword evidence="9" id="KW-1185">Reference proteome</keyword>
<evidence type="ECO:0000256" key="5">
    <source>
        <dbReference type="ARBA" id="ARBA00023237"/>
    </source>
</evidence>
<dbReference type="AlphaFoldDB" id="A0A1M5JU10"/>
<protein>
    <submittedName>
        <fullName evidence="8">Starch-binding associating with outer membrane</fullName>
    </submittedName>
</protein>
<evidence type="ECO:0000259" key="6">
    <source>
        <dbReference type="Pfam" id="PF07980"/>
    </source>
</evidence>
<dbReference type="CDD" id="cd08977">
    <property type="entry name" value="SusD"/>
    <property type="match status" value="1"/>
</dbReference>
<organism evidence="8 9">
    <name type="scientific">Flavobacterium segetis</name>
    <dbReference type="NCBI Taxonomy" id="271157"/>
    <lineage>
        <taxon>Bacteria</taxon>
        <taxon>Pseudomonadati</taxon>
        <taxon>Bacteroidota</taxon>
        <taxon>Flavobacteriia</taxon>
        <taxon>Flavobacteriales</taxon>
        <taxon>Flavobacteriaceae</taxon>
        <taxon>Flavobacterium</taxon>
    </lineage>
</organism>
<sequence>MMKNIKIYLFFLTTVLFVSCESELALNPKQSLDSGVVLTTESGVKQVLVGAYANLANGSLYGGRTQIMADLLGATGRSSTTHIEWYGTFAGFSDIYSKNMTNDNIFAEDLYRESYDVINATNIVIENANLITDLNDRKKAIAEAKFIQGLVYFDLVRYFALPFDATTSNTQLGVIIKPKAIYKYQGADLSAERNTVAQVYTKVISSLEDAYADLPVTNGEFADKYAAQALLARVYLQQQNYPKALTSANDVITNGTYSLSTTLLGAYNHDTKQSEDVFSIAITSQTGDNQVNNSYASTNLGGRGGDIAIGGGYYLKFTDPNDKRSSFKYSNSLGDDLTLKYTNQFADVNVIRFAELLLIRAEANIRLTSALGDTPRNDINRIRTRAGANNFILAITLADVLNERQIELAFEGFWIHDLKRTKTTIVGQSKTFLYNDPKLVFPIPLRELNTNKKITQNPGY</sequence>
<dbReference type="GO" id="GO:0009279">
    <property type="term" value="C:cell outer membrane"/>
    <property type="evidence" value="ECO:0007669"/>
    <property type="project" value="UniProtKB-SubCell"/>
</dbReference>
<accession>A0A1M5JU10</accession>
<keyword evidence="5" id="KW-0998">Cell outer membrane</keyword>
<evidence type="ECO:0000256" key="3">
    <source>
        <dbReference type="ARBA" id="ARBA00022729"/>
    </source>
</evidence>
<dbReference type="Proteomes" id="UP000184036">
    <property type="component" value="Unassembled WGS sequence"/>
</dbReference>
<dbReference type="EMBL" id="FQWE01000013">
    <property type="protein sequence ID" value="SHG43895.1"/>
    <property type="molecule type" value="Genomic_DNA"/>
</dbReference>
<dbReference type="Pfam" id="PF14322">
    <property type="entry name" value="SusD-like_3"/>
    <property type="match status" value="1"/>
</dbReference>
<evidence type="ECO:0000256" key="1">
    <source>
        <dbReference type="ARBA" id="ARBA00004442"/>
    </source>
</evidence>
<reference evidence="9" key="1">
    <citation type="submission" date="2016-11" db="EMBL/GenBank/DDBJ databases">
        <authorList>
            <person name="Varghese N."/>
            <person name="Submissions S."/>
        </authorList>
    </citation>
    <scope>NUCLEOTIDE SEQUENCE [LARGE SCALE GENOMIC DNA]</scope>
    <source>
        <strain evidence="9">DSM 19741</strain>
    </source>
</reference>
<keyword evidence="4" id="KW-0472">Membrane</keyword>
<feature type="domain" description="SusD-like N-terminal" evidence="7">
    <location>
        <begin position="38"/>
        <end position="236"/>
    </location>
</feature>
<dbReference type="STRING" id="271157.SAMN05444396_1132"/>
<gene>
    <name evidence="8" type="ORF">SAMN05444396_1132</name>
</gene>
<proteinExistence type="inferred from homology"/>
<name>A0A1M5JU10_9FLAO</name>
<dbReference type="InterPro" id="IPR012944">
    <property type="entry name" value="SusD_RagB_dom"/>
</dbReference>
<dbReference type="Gene3D" id="1.25.40.390">
    <property type="match status" value="1"/>
</dbReference>
<evidence type="ECO:0000256" key="2">
    <source>
        <dbReference type="ARBA" id="ARBA00006275"/>
    </source>
</evidence>
<comment type="similarity">
    <text evidence="2">Belongs to the SusD family.</text>
</comment>
<comment type="subcellular location">
    <subcellularLocation>
        <location evidence="1">Cell outer membrane</location>
    </subcellularLocation>
</comment>
<dbReference type="InterPro" id="IPR033985">
    <property type="entry name" value="SusD-like_N"/>
</dbReference>